<evidence type="ECO:0000313" key="4">
    <source>
        <dbReference type="Proteomes" id="UP000242699"/>
    </source>
</evidence>
<protein>
    <submittedName>
        <fullName evidence="3">Uncharacterized protein</fullName>
    </submittedName>
</protein>
<name>A0A2T2WZ99_9FIRM</name>
<comment type="caution">
    <text evidence="3">The sequence shown here is derived from an EMBL/GenBank/DDBJ whole genome shotgun (WGS) entry which is preliminary data.</text>
</comment>
<feature type="region of interest" description="Disordered" evidence="1">
    <location>
        <begin position="93"/>
        <end position="113"/>
    </location>
</feature>
<keyword evidence="2" id="KW-0812">Transmembrane</keyword>
<organism evidence="3 4">
    <name type="scientific">Sulfobacillus benefaciens</name>
    <dbReference type="NCBI Taxonomy" id="453960"/>
    <lineage>
        <taxon>Bacteria</taxon>
        <taxon>Bacillati</taxon>
        <taxon>Bacillota</taxon>
        <taxon>Clostridia</taxon>
        <taxon>Eubacteriales</taxon>
        <taxon>Clostridiales Family XVII. Incertae Sedis</taxon>
        <taxon>Sulfobacillus</taxon>
    </lineage>
</organism>
<proteinExistence type="predicted"/>
<keyword evidence="2" id="KW-1133">Transmembrane helix</keyword>
<feature type="transmembrane region" description="Helical" evidence="2">
    <location>
        <begin position="56"/>
        <end position="86"/>
    </location>
</feature>
<keyword evidence="2" id="KW-0472">Membrane</keyword>
<evidence type="ECO:0000256" key="2">
    <source>
        <dbReference type="SAM" id="Phobius"/>
    </source>
</evidence>
<evidence type="ECO:0000313" key="3">
    <source>
        <dbReference type="EMBL" id="PSR27570.1"/>
    </source>
</evidence>
<dbReference type="EMBL" id="PXYT01000025">
    <property type="protein sequence ID" value="PSR27570.1"/>
    <property type="molecule type" value="Genomic_DNA"/>
</dbReference>
<feature type="transmembrane region" description="Helical" evidence="2">
    <location>
        <begin position="30"/>
        <end position="50"/>
    </location>
</feature>
<dbReference type="AlphaFoldDB" id="A0A2T2WZ99"/>
<gene>
    <name evidence="3" type="ORF">C7B43_11460</name>
</gene>
<sequence>MRGILGKNTPSQRAKVVEFPIRRRMRQGRWLFVSGVVGGSVMGIAGGFLVKAVPNWPIRIILALSWVGLGAMLEYVLWLIWLGILIESSQPLHHGRHRRIPAAYRKRKGHQGR</sequence>
<accession>A0A2T2WZ99</accession>
<dbReference type="Proteomes" id="UP000242699">
    <property type="component" value="Unassembled WGS sequence"/>
</dbReference>
<evidence type="ECO:0000256" key="1">
    <source>
        <dbReference type="SAM" id="MobiDB-lite"/>
    </source>
</evidence>
<reference evidence="3 4" key="1">
    <citation type="journal article" date="2014" name="BMC Genomics">
        <title>Comparison of environmental and isolate Sulfobacillus genomes reveals diverse carbon, sulfur, nitrogen, and hydrogen metabolisms.</title>
        <authorList>
            <person name="Justice N.B."/>
            <person name="Norman A."/>
            <person name="Brown C.T."/>
            <person name="Singh A."/>
            <person name="Thomas B.C."/>
            <person name="Banfield J.F."/>
        </authorList>
    </citation>
    <scope>NUCLEOTIDE SEQUENCE [LARGE SCALE GENOMIC DNA]</scope>
    <source>
        <strain evidence="3">AMDSBA1</strain>
    </source>
</reference>